<feature type="repeat" description="TPR" evidence="3">
    <location>
        <begin position="320"/>
        <end position="353"/>
    </location>
</feature>
<evidence type="ECO:0000313" key="5">
    <source>
        <dbReference type="Proteomes" id="UP000516160"/>
    </source>
</evidence>
<dbReference type="GO" id="GO:0003677">
    <property type="term" value="F:DNA binding"/>
    <property type="evidence" value="ECO:0007669"/>
    <property type="project" value="InterPro"/>
</dbReference>
<gene>
    <name evidence="4" type="ORF">HYG86_03515</name>
</gene>
<dbReference type="RefSeq" id="WP_213167565.1">
    <property type="nucleotide sequence ID" value="NZ_CP058559.1"/>
</dbReference>
<keyword evidence="5" id="KW-1185">Reference proteome</keyword>
<organism evidence="4 5">
    <name type="scientific">Alkalicella caledoniensis</name>
    <dbReference type="NCBI Taxonomy" id="2731377"/>
    <lineage>
        <taxon>Bacteria</taxon>
        <taxon>Bacillati</taxon>
        <taxon>Bacillota</taxon>
        <taxon>Clostridia</taxon>
        <taxon>Eubacteriales</taxon>
        <taxon>Proteinivoracaceae</taxon>
        <taxon>Alkalicella</taxon>
    </lineage>
</organism>
<feature type="repeat" description="TPR" evidence="3">
    <location>
        <begin position="242"/>
        <end position="275"/>
    </location>
</feature>
<dbReference type="Pfam" id="PF13181">
    <property type="entry name" value="TPR_8"/>
    <property type="match status" value="1"/>
</dbReference>
<proteinExistence type="predicted"/>
<dbReference type="KEGG" id="acae:HYG86_03515"/>
<keyword evidence="2 3" id="KW-0802">TPR repeat</keyword>
<name>A0A7G9W5D9_ALKCA</name>
<dbReference type="InterPro" id="IPR019734">
    <property type="entry name" value="TPR_rpt"/>
</dbReference>
<dbReference type="PROSITE" id="PS50005">
    <property type="entry name" value="TPR"/>
    <property type="match status" value="2"/>
</dbReference>
<keyword evidence="1" id="KW-0677">Repeat</keyword>
<dbReference type="Gene3D" id="1.25.40.10">
    <property type="entry name" value="Tetratricopeptide repeat domain"/>
    <property type="match status" value="2"/>
</dbReference>
<evidence type="ECO:0000256" key="3">
    <source>
        <dbReference type="PROSITE-ProRule" id="PRU00339"/>
    </source>
</evidence>
<evidence type="ECO:0000256" key="2">
    <source>
        <dbReference type="ARBA" id="ARBA00022803"/>
    </source>
</evidence>
<dbReference type="AlphaFoldDB" id="A0A7G9W5D9"/>
<evidence type="ECO:0000313" key="4">
    <source>
        <dbReference type="EMBL" id="QNO13901.1"/>
    </source>
</evidence>
<reference evidence="4 5" key="1">
    <citation type="submission" date="2020-07" db="EMBL/GenBank/DDBJ databases">
        <title>Alkalicella. sp. LB2 genome.</title>
        <authorList>
            <person name="Postec A."/>
            <person name="Quemeneur M."/>
        </authorList>
    </citation>
    <scope>NUCLEOTIDE SEQUENCE [LARGE SCALE GENOMIC DNA]</scope>
    <source>
        <strain evidence="4 5">LB2</strain>
    </source>
</reference>
<dbReference type="SUPFAM" id="SSF47413">
    <property type="entry name" value="lambda repressor-like DNA-binding domains"/>
    <property type="match status" value="1"/>
</dbReference>
<dbReference type="SUPFAM" id="SSF81901">
    <property type="entry name" value="HCP-like"/>
    <property type="match status" value="1"/>
</dbReference>
<accession>A0A7G9W5D9</accession>
<dbReference type="SMART" id="SM00028">
    <property type="entry name" value="TPR"/>
    <property type="match status" value="3"/>
</dbReference>
<dbReference type="InterPro" id="IPR013105">
    <property type="entry name" value="TPR_2"/>
</dbReference>
<protein>
    <submittedName>
        <fullName evidence="4">Tetratricopeptide repeat protein</fullName>
    </submittedName>
</protein>
<dbReference type="CDD" id="cd00093">
    <property type="entry name" value="HTH_XRE"/>
    <property type="match status" value="1"/>
</dbReference>
<dbReference type="Proteomes" id="UP000516160">
    <property type="component" value="Chromosome"/>
</dbReference>
<dbReference type="EMBL" id="CP058559">
    <property type="protein sequence ID" value="QNO13901.1"/>
    <property type="molecule type" value="Genomic_DNA"/>
</dbReference>
<sequence length="439" mass="51030">MTLSVGENLYYIRRKYKLRQHQIVEGTVSRNLISMIEHGKTPLLESVAKTIATNINKLIRDKHPSVYIDSDDLLNPSRYQAKNVADIYAAKIRNAIAEKWELSDSTVLEMEEFLNLWNLTDKKVAIYELLGDLYYSLNDVEKEYLYYNKAFDNALAYKGIKEKYKIVGKLIHNCIVSEKNREVIRLASLITSIEKDISPPYLKSIYYNSAIAYKRVREFNNSILSLEKAKHYTSLEETKLLYGIYLLEGNCYKERGEFAKAIECYKEALTFDLDVESKCHIYTNIIDIYIKEDKPHEYYKYIENVLKLESTEEFITHTGVKVYYMMGSFFRKLSDVVKAEEYFLKAMELIKKKNNRSLHFKQTLIDLFELYNQTGDNKKQIGLINSVKEIIDSGHVEINSDTVLLMKYVLLLLERQDGATAKELILKTIDKGGVLDVLS</sequence>
<dbReference type="InterPro" id="IPR010982">
    <property type="entry name" value="Lambda_DNA-bd_dom_sf"/>
</dbReference>
<dbReference type="Pfam" id="PF07719">
    <property type="entry name" value="TPR_2"/>
    <property type="match status" value="1"/>
</dbReference>
<evidence type="ECO:0000256" key="1">
    <source>
        <dbReference type="ARBA" id="ARBA00022737"/>
    </source>
</evidence>
<dbReference type="InterPro" id="IPR001387">
    <property type="entry name" value="Cro/C1-type_HTH"/>
</dbReference>
<dbReference type="SUPFAM" id="SSF48452">
    <property type="entry name" value="TPR-like"/>
    <property type="match status" value="1"/>
</dbReference>
<dbReference type="InterPro" id="IPR011990">
    <property type="entry name" value="TPR-like_helical_dom_sf"/>
</dbReference>